<keyword evidence="1" id="KW-0472">Membrane</keyword>
<feature type="domain" description="Ig-like" evidence="4">
    <location>
        <begin position="618"/>
        <end position="710"/>
    </location>
</feature>
<dbReference type="EMBL" id="JAKMXF010000016">
    <property type="protein sequence ID" value="KAI6661271.1"/>
    <property type="molecule type" value="Genomic_DNA"/>
</dbReference>
<dbReference type="SUPFAM" id="SSF48726">
    <property type="entry name" value="Immunoglobulin"/>
    <property type="match status" value="1"/>
</dbReference>
<dbReference type="InterPro" id="IPR001304">
    <property type="entry name" value="C-type_lectin-like"/>
</dbReference>
<dbReference type="PANTHER" id="PTHR22803">
    <property type="entry name" value="MANNOSE, PHOSPHOLIPASE, LECTIN RECEPTOR RELATED"/>
    <property type="match status" value="1"/>
</dbReference>
<evidence type="ECO:0000259" key="4">
    <source>
        <dbReference type="PROSITE" id="PS50835"/>
    </source>
</evidence>
<protein>
    <submittedName>
        <fullName evidence="6">Macrophage mannose receptor 1 isoform X2</fullName>
    </submittedName>
</protein>
<dbReference type="InterPro" id="IPR050111">
    <property type="entry name" value="C-type_lectin/snaclec_domain"/>
</dbReference>
<comment type="caution">
    <text evidence="6">The sequence shown here is derived from an EMBL/GenBank/DDBJ whole genome shotgun (WGS) entry which is preliminary data.</text>
</comment>
<dbReference type="InterPro" id="IPR036116">
    <property type="entry name" value="FN3_sf"/>
</dbReference>
<name>A0AAV7KPG9_9METZ</name>
<dbReference type="CDD" id="cd00037">
    <property type="entry name" value="CLECT"/>
    <property type="match status" value="3"/>
</dbReference>
<dbReference type="SMART" id="SM00034">
    <property type="entry name" value="CLECT"/>
    <property type="match status" value="4"/>
</dbReference>
<dbReference type="PROSITE" id="PS50835">
    <property type="entry name" value="IG_LIKE"/>
    <property type="match status" value="4"/>
</dbReference>
<feature type="domain" description="C-type lectin" evidence="3">
    <location>
        <begin position="265"/>
        <end position="370"/>
    </location>
</feature>
<dbReference type="Pfam" id="PF00059">
    <property type="entry name" value="Lectin_C"/>
    <property type="match status" value="4"/>
</dbReference>
<keyword evidence="1" id="KW-1133">Transmembrane helix</keyword>
<organism evidence="6 7">
    <name type="scientific">Oopsacas minuta</name>
    <dbReference type="NCBI Taxonomy" id="111878"/>
    <lineage>
        <taxon>Eukaryota</taxon>
        <taxon>Metazoa</taxon>
        <taxon>Porifera</taxon>
        <taxon>Hexactinellida</taxon>
        <taxon>Hexasterophora</taxon>
        <taxon>Lyssacinosida</taxon>
        <taxon>Leucopsacidae</taxon>
        <taxon>Oopsacas</taxon>
    </lineage>
</organism>
<dbReference type="InterPro" id="IPR016187">
    <property type="entry name" value="CTDL_fold"/>
</dbReference>
<feature type="domain" description="Ig-like" evidence="4">
    <location>
        <begin position="394"/>
        <end position="479"/>
    </location>
</feature>
<evidence type="ECO:0000256" key="2">
    <source>
        <dbReference type="SAM" id="SignalP"/>
    </source>
</evidence>
<keyword evidence="6" id="KW-0675">Receptor</keyword>
<feature type="signal peptide" evidence="2">
    <location>
        <begin position="1"/>
        <end position="22"/>
    </location>
</feature>
<sequence length="2747" mass="305070">MKIYIIFVFLVILLLQLAPVYLQVPTNGCNAISIENTCFRNFRGSGVNWAEARVQCVVGGYDLATVTSTAENALMYGTLTDSTVWCWIGLNDINAEGTYIWADGSNSTYTNWFPSEPTNLGNQDCVHTFATPEWNDLSCTNSLTCYFCSTHVNTFGEIIASAPSALADNAILITDTTVYCVTENMNTPEVMWSYVDLAGISTDLTSTTTTDASTGVSTIQVYTTQPGYYSCDVTEDGGTSRTYTAIMADTNKYTVPTTGCDAISNEGTCFSYFTSTGVNWADARVQCVVGGYDLATVTSTEENALMYGTLTDSTVWCWIGLNDINAEGTYIWADGSDSTHRNWASGEPDNYGNEDCVHTYGNAKWNDFACTNILQCYFCSTHVNTFGEIIASIPSALADNAILITDTTLYCVTENMNTPEVMWSYVDLAGISTDLTSTTTTDASTGVSTIQVYTTQPGYYSCDVTEDGGTSITYAAIMTSTNEYSVPGGCNCIYNGEKCFNYRTTSGGGDWNEAKATCARNGETIASVTSNTENDLIVAKMIEESADNCWIGFSDQFTENVFFWKDGSPVNYTNWGYGQPREESGNEDCAEITGNSRWFDVPCGDLKECHFCSSPVSPFGVMYTSGQIEALPDDSIFTESAQLYCGTEILSDTPSITWRYVNLEGAISSGGPSPTNSQGVSTVTLDLTNPGFYMCDVTQDCGIERIYTVALLEPAIYSVDPFGQEIGSYLFQPLAENTVFTVSTTLYCVTNTIHTQQTVWKYTDLDCISTYLDSDTGSSRGVSVLRASITNPGSYSCIVTLNDGSEQIYTAVLFPRTYQVLKEGCDIITENGKCFEKNIGSSSIDRTEAQSNCEGKGFNLASISSNAEQIFIDSFTTTPTKCWIGLDQIGNDDDVYSWIDGSPITYLNWQESLSFSGDCVYTEDGTWADLDCTNTLSCHHCSTQVSQFGKLVNANRYTAVEDNSILTATTMLQCITEDTTTIVRGFQAISSLAPESPPPATTPSLGTDTVEINIDSPGYYSCEVFQDDHVKKVYTVALLDPSIHTVVEASNSYTYTIDIDREEAFLFCHKLDNSVPFKDYKWRKSGVTSVMENPLDINSFSVNQNIYQMECFDTSSGTVIHYVDILIQGLPVITLDTGVIATYDLLPGAVNEVYVNLQSPDLVLSMNIVGKWQKPDGSYVTERDITFENFGLSDAGLYRYYVTNLEMEQTLAIQILVKIYQFGMKLSPFIYEPLEDNSLVTDYTEFYCMSGYPQIPVRWFLTRDGIREDVTYDAGIDDVGVSIFATNVGNPVLYVTCESVQADGSIMRHTIWSVDTEETTVVEASDSYTYTQNIDSEDNSLLCHKADNSVPFEYTIWRELDTNYEMENPLYINNLEIDGKKHKMQCLDSRNNEEILIIDLILQSPRALTLDSGSVTTYFDPSISSQINYKTPNVTISVDLFGTWKLPDDSYVTESSITIPSFEVYNEGIYEFYVTTWDKQSNLVFDIMLRVYPFGQKIQDTYTNLVTDTILTTSTILYCKAPLTSTLKWYYRETTASTDIRTAADVDPVTGISLLEVSIEDSGIYYCVDNFVGGTGVYLYKIGVFDPSRYTVIGESTDFTYTTGVDSDNTFLFCSQDGLNVLGFVILLGPSNTYDSNPINIGSISFNDMNVEITCDYQSSITYRATVYKQGPPVITLVTGSPINYEALIPDINTAYLQVNEQAILSVNLMVGRWQLPDGSFIEGTIINFPTFETSNQGLYKFFVISWENEHKLAIQILLKVYPFGEIDASNTHYSIEDNSILISSKTLYCITETSVYNPQVSWSYTDLDNYCTSRPSETDPITGISYLSISTEESGYYSCVVAQDSGTITTHIIALLDPSVYTVAEFSSTYKYTEGVDSEETSLFCHKSDKTAEFRDVFWRERGTTDVSRNPMHIGGLAAYRNEYFAECIDSSNNQTILVVDIMLQGPPVITFDDGTVEYLTSLFPDQNSAYVKLNSKVALTANIVGRWRTVDSTFLPENSPITVNEFDFLDQGLHEFRVIDWKENEVIAFQIYIRVHEFGALTPSSIILEDYSIITTDSEVYCTSQKPPIWRYQDFDGDEETSAVRAPLRSFSIAVSRYHSCDVIQYRRITTYTFVLLDPSIYTVVEAAESLTYTVRTDRMIAFLFCHKPDNSVPFGEIGWREMDTDERKQNPLNIADIPDDGHIHTMECLDALDDTPIFNVHILIQGPPVITLNAGSVVSYPLLPGDTNSAYLDLLSQNVVLSVNLVGRWRLPDYSWVTASSITFPTFLLSDQGLYEFYVKDLDNVETLAIQIDLTVNQFGEKIDSTTYGLLSTNSILTANTALYCLNGAVTWSYRDLAGSSTTAKTGTIDATTGANVLSVDIDNPGYYSCEVTQQPDGISNTYTVAVLDTTLLQVIETSESYLYTLGVDNDIFLFCHTPDNSISSADMVWMKSESFPIFKNPLDVLEVGNLFKYTDTYLMECLDQTCTDNILSVEISMQGPPVISVDTGTVQTFESLTSNGNTAYIIVETQNVVMTANLVGKWQRPDDTHIPDNSISFLSFDESDVGVYKFYVTDWYNKQKLAIQIQLSLSPTYSQAVTNLTAVTSSDTSILVTWGLLAEQTPLSDEKFSIYYGYDDVYYLAGTTESLYFSITGLTLNFNYTIRVDLQFAYSTVTYSETVYHSLMPVVLSTPAAFQSDSLAFLTQEKFLIAIIVLLLLIIIGLFITACLSAFCVKRYLSKKARNANPSKVDENETYSLEKIPDN</sequence>
<reference evidence="6 7" key="1">
    <citation type="journal article" date="2023" name="BMC Biol.">
        <title>The compact genome of the sponge Oopsacas minuta (Hexactinellida) is lacking key metazoan core genes.</title>
        <authorList>
            <person name="Santini S."/>
            <person name="Schenkelaars Q."/>
            <person name="Jourda C."/>
            <person name="Duchesne M."/>
            <person name="Belahbib H."/>
            <person name="Rocher C."/>
            <person name="Selva M."/>
            <person name="Riesgo A."/>
            <person name="Vervoort M."/>
            <person name="Leys S.P."/>
            <person name="Kodjabachian L."/>
            <person name="Le Bivic A."/>
            <person name="Borchiellini C."/>
            <person name="Claverie J.M."/>
            <person name="Renard E."/>
        </authorList>
    </citation>
    <scope>NUCLEOTIDE SEQUENCE [LARGE SCALE GENOMIC DNA]</scope>
    <source>
        <strain evidence="6">SPO-2</strain>
    </source>
</reference>
<dbReference type="SUPFAM" id="SSF56436">
    <property type="entry name" value="C-type lectin-like"/>
    <property type="match status" value="4"/>
</dbReference>
<feature type="transmembrane region" description="Helical" evidence="1">
    <location>
        <begin position="2691"/>
        <end position="2717"/>
    </location>
</feature>
<dbReference type="InterPro" id="IPR007110">
    <property type="entry name" value="Ig-like_dom"/>
</dbReference>
<evidence type="ECO:0000313" key="6">
    <source>
        <dbReference type="EMBL" id="KAI6661271.1"/>
    </source>
</evidence>
<feature type="domain" description="Fibronectin type-III" evidence="5">
    <location>
        <begin position="2580"/>
        <end position="2670"/>
    </location>
</feature>
<feature type="domain" description="Ig-like" evidence="4">
    <location>
        <begin position="2333"/>
        <end position="2389"/>
    </location>
</feature>
<feature type="domain" description="C-type lectin" evidence="3">
    <location>
        <begin position="34"/>
        <end position="139"/>
    </location>
</feature>
<proteinExistence type="predicted"/>
<accession>A0AAV7KPG9</accession>
<evidence type="ECO:0000259" key="5">
    <source>
        <dbReference type="PROSITE" id="PS50853"/>
    </source>
</evidence>
<gene>
    <name evidence="6" type="ORF">LOD99_10051</name>
</gene>
<evidence type="ECO:0000256" key="1">
    <source>
        <dbReference type="SAM" id="Phobius"/>
    </source>
</evidence>
<feature type="domain" description="Ig-like" evidence="4">
    <location>
        <begin position="1763"/>
        <end position="1850"/>
    </location>
</feature>
<keyword evidence="1" id="KW-0812">Transmembrane</keyword>
<keyword evidence="2" id="KW-0732">Signal</keyword>
<dbReference type="InterPro" id="IPR003961">
    <property type="entry name" value="FN3_dom"/>
</dbReference>
<dbReference type="InterPro" id="IPR016186">
    <property type="entry name" value="C-type_lectin-like/link_sf"/>
</dbReference>
<evidence type="ECO:0000259" key="3">
    <source>
        <dbReference type="PROSITE" id="PS50041"/>
    </source>
</evidence>
<dbReference type="PROSITE" id="PS50041">
    <property type="entry name" value="C_TYPE_LECTIN_2"/>
    <property type="match status" value="4"/>
</dbReference>
<dbReference type="PROSITE" id="PS50853">
    <property type="entry name" value="FN3"/>
    <property type="match status" value="1"/>
</dbReference>
<dbReference type="Proteomes" id="UP001165289">
    <property type="component" value="Unassembled WGS sequence"/>
</dbReference>
<feature type="domain" description="C-type lectin" evidence="3">
    <location>
        <begin position="830"/>
        <end position="932"/>
    </location>
</feature>
<feature type="chain" id="PRO_5043944657" evidence="2">
    <location>
        <begin position="23"/>
        <end position="2747"/>
    </location>
</feature>
<evidence type="ECO:0000313" key="7">
    <source>
        <dbReference type="Proteomes" id="UP001165289"/>
    </source>
</evidence>
<dbReference type="Gene3D" id="3.10.100.10">
    <property type="entry name" value="Mannose-Binding Protein A, subunit A"/>
    <property type="match status" value="4"/>
</dbReference>
<feature type="domain" description="C-type lectin" evidence="3">
    <location>
        <begin position="495"/>
        <end position="603"/>
    </location>
</feature>
<dbReference type="SUPFAM" id="SSF49265">
    <property type="entry name" value="Fibronectin type III"/>
    <property type="match status" value="1"/>
</dbReference>
<keyword evidence="7" id="KW-1185">Reference proteome</keyword>
<dbReference type="InterPro" id="IPR036179">
    <property type="entry name" value="Ig-like_dom_sf"/>
</dbReference>